<proteinExistence type="predicted"/>
<comment type="caution">
    <text evidence="1">The sequence shown here is derived from an EMBL/GenBank/DDBJ whole genome shotgun (WGS) entry which is preliminary data.</text>
</comment>
<accession>A0AAV3XDY4</accession>
<keyword evidence="2" id="KW-1185">Reference proteome</keyword>
<name>A0AAV3XDY4_9CYAN</name>
<evidence type="ECO:0000313" key="2">
    <source>
        <dbReference type="Proteomes" id="UP001050975"/>
    </source>
</evidence>
<organism evidence="1 2">
    <name type="scientific">Microseira wollei NIES-4236</name>
    <dbReference type="NCBI Taxonomy" id="2530354"/>
    <lineage>
        <taxon>Bacteria</taxon>
        <taxon>Bacillati</taxon>
        <taxon>Cyanobacteriota</taxon>
        <taxon>Cyanophyceae</taxon>
        <taxon>Oscillatoriophycideae</taxon>
        <taxon>Aerosakkonematales</taxon>
        <taxon>Aerosakkonemataceae</taxon>
        <taxon>Microseira</taxon>
    </lineage>
</organism>
<evidence type="ECO:0000313" key="1">
    <source>
        <dbReference type="EMBL" id="GET40100.1"/>
    </source>
</evidence>
<dbReference type="Proteomes" id="UP001050975">
    <property type="component" value="Unassembled WGS sequence"/>
</dbReference>
<protein>
    <submittedName>
        <fullName evidence="1">Uncharacterized protein</fullName>
    </submittedName>
</protein>
<dbReference type="EMBL" id="BLAY01000082">
    <property type="protein sequence ID" value="GET40100.1"/>
    <property type="molecule type" value="Genomic_DNA"/>
</dbReference>
<dbReference type="AlphaFoldDB" id="A0AAV3XDY4"/>
<sequence length="86" mass="10177">MINAICLSEISSDAVSLRNDWVRFFYYGQFNVHDINPDTENAERREKKEVIFSPAHLLTCSPDHRCLYQYQNGELPIYQRPKLSQR</sequence>
<reference evidence="1" key="1">
    <citation type="submission" date="2019-10" db="EMBL/GenBank/DDBJ databases">
        <title>Draft genome sequece of Microseira wollei NIES-4236.</title>
        <authorList>
            <person name="Yamaguchi H."/>
            <person name="Suzuki S."/>
            <person name="Kawachi M."/>
        </authorList>
    </citation>
    <scope>NUCLEOTIDE SEQUENCE</scope>
    <source>
        <strain evidence="1">NIES-4236</strain>
    </source>
</reference>
<gene>
    <name evidence="1" type="ORF">MiSe_49080</name>
</gene>